<dbReference type="HOGENOM" id="CLU_058969_0_0_0"/>
<comment type="cofactor">
    <cofactor evidence="1">
        <name>[4Fe-4S] cluster</name>
        <dbReference type="ChEBI" id="CHEBI:49883"/>
    </cofactor>
</comment>
<protein>
    <submittedName>
        <fullName evidence="10">Glycyl-radical enzyme activating family protein</fullName>
    </submittedName>
</protein>
<dbReference type="GO" id="GO:0051539">
    <property type="term" value="F:4 iron, 4 sulfur cluster binding"/>
    <property type="evidence" value="ECO:0007669"/>
    <property type="project" value="UniProtKB-KW"/>
</dbReference>
<keyword evidence="4" id="KW-0949">S-adenosyl-L-methionine</keyword>
<dbReference type="CDD" id="cd01335">
    <property type="entry name" value="Radical_SAM"/>
    <property type="match status" value="1"/>
</dbReference>
<dbReference type="PROSITE" id="PS01087">
    <property type="entry name" value="RADICAL_ACTIVATING"/>
    <property type="match status" value="1"/>
</dbReference>
<dbReference type="AlphaFoldDB" id="A0A0S6W0H0"/>
<evidence type="ECO:0000313" key="11">
    <source>
        <dbReference type="Proteomes" id="UP000030700"/>
    </source>
</evidence>
<keyword evidence="11" id="KW-1185">Reference proteome</keyword>
<dbReference type="PROSITE" id="PS51918">
    <property type="entry name" value="RADICAL_SAM"/>
    <property type="match status" value="1"/>
</dbReference>
<feature type="domain" description="Radical SAM core" evidence="9">
    <location>
        <begin position="15"/>
        <end position="252"/>
    </location>
</feature>
<dbReference type="EMBL" id="DF820459">
    <property type="protein sequence ID" value="GAK53160.1"/>
    <property type="molecule type" value="Genomic_DNA"/>
</dbReference>
<dbReference type="GO" id="GO:0016491">
    <property type="term" value="F:oxidoreductase activity"/>
    <property type="evidence" value="ECO:0007669"/>
    <property type="project" value="UniProtKB-KW"/>
</dbReference>
<evidence type="ECO:0000256" key="2">
    <source>
        <dbReference type="ARBA" id="ARBA00009777"/>
    </source>
</evidence>
<dbReference type="InterPro" id="IPR058240">
    <property type="entry name" value="rSAM_sf"/>
</dbReference>
<dbReference type="PANTHER" id="PTHR30352:SF4">
    <property type="entry name" value="PYRUVATE FORMATE-LYASE 2-ACTIVATING ENZYME"/>
    <property type="match status" value="1"/>
</dbReference>
<evidence type="ECO:0000256" key="3">
    <source>
        <dbReference type="ARBA" id="ARBA00022485"/>
    </source>
</evidence>
<keyword evidence="6" id="KW-0560">Oxidoreductase</keyword>
<accession>A0A0S6W0H0</accession>
<dbReference type="PANTHER" id="PTHR30352">
    <property type="entry name" value="PYRUVATE FORMATE-LYASE-ACTIVATING ENZYME"/>
    <property type="match status" value="1"/>
</dbReference>
<dbReference type="NCBIfam" id="TIGR02494">
    <property type="entry name" value="PFLE_PFLC"/>
    <property type="match status" value="1"/>
</dbReference>
<evidence type="ECO:0000256" key="4">
    <source>
        <dbReference type="ARBA" id="ARBA00022691"/>
    </source>
</evidence>
<dbReference type="InterPro" id="IPR012839">
    <property type="entry name" value="Organic_radical_activase"/>
</dbReference>
<dbReference type="InterPro" id="IPR001989">
    <property type="entry name" value="Radical_activat_CS"/>
</dbReference>
<gene>
    <name evidence="10" type="ORF">U14_04420</name>
</gene>
<keyword evidence="3" id="KW-0004">4Fe-4S</keyword>
<dbReference type="SFLD" id="SFLDS00029">
    <property type="entry name" value="Radical_SAM"/>
    <property type="match status" value="1"/>
</dbReference>
<keyword evidence="7" id="KW-0408">Iron</keyword>
<keyword evidence="8" id="KW-0411">Iron-sulfur</keyword>
<dbReference type="Gene3D" id="3.20.20.70">
    <property type="entry name" value="Aldolase class I"/>
    <property type="match status" value="1"/>
</dbReference>
<dbReference type="SFLD" id="SFLDG01066">
    <property type="entry name" value="organic_radical-activating_enz"/>
    <property type="match status" value="1"/>
</dbReference>
<reference evidence="10" key="1">
    <citation type="journal article" date="2015" name="PeerJ">
        <title>First genomic representation of candidate bacterial phylum KSB3 points to enhanced environmental sensing as a trigger of wastewater bulking.</title>
        <authorList>
            <person name="Sekiguchi Y."/>
            <person name="Ohashi A."/>
            <person name="Parks D.H."/>
            <person name="Yamauchi T."/>
            <person name="Tyson G.W."/>
            <person name="Hugenholtz P."/>
        </authorList>
    </citation>
    <scope>NUCLEOTIDE SEQUENCE [LARGE SCALE GENOMIC DNA]</scope>
</reference>
<dbReference type="Proteomes" id="UP000030700">
    <property type="component" value="Unassembled WGS sequence"/>
</dbReference>
<evidence type="ECO:0000256" key="6">
    <source>
        <dbReference type="ARBA" id="ARBA00023002"/>
    </source>
</evidence>
<evidence type="ECO:0000256" key="5">
    <source>
        <dbReference type="ARBA" id="ARBA00022723"/>
    </source>
</evidence>
<evidence type="ECO:0000259" key="9">
    <source>
        <dbReference type="PROSITE" id="PS51918"/>
    </source>
</evidence>
<name>A0A0S6W0H0_9BACT</name>
<dbReference type="InterPro" id="IPR007197">
    <property type="entry name" value="rSAM"/>
</dbReference>
<dbReference type="InterPro" id="IPR013785">
    <property type="entry name" value="Aldolase_TIM"/>
</dbReference>
<dbReference type="Pfam" id="PF04055">
    <property type="entry name" value="Radical_SAM"/>
    <property type="match status" value="1"/>
</dbReference>
<evidence type="ECO:0000313" key="10">
    <source>
        <dbReference type="EMBL" id="GAK53160.1"/>
    </source>
</evidence>
<dbReference type="InterPro" id="IPR034457">
    <property type="entry name" value="Organic_radical-activating"/>
</dbReference>
<sequence>MLSGTIFNLQRYAVHDGPGIRITVFLKGCPLRCWWCHNPESQRREIETFAQTDRQIGREMTVDALLREIEKERVFFDESGGGVTFSGGEPLMQPEFLRAALQACQQREIHTALDTSGYAPADIFDATIELVDLCLFDLKLIDDQRHREYTGVSNAPILSNLRALSQRGKPLWLRLPIIPGITDTEKNLVDILALLPDITTIQQINLLPYHRIADGKYQRLLVANKMAGVESPSSERMDALKTHFETSGISVKIGG</sequence>
<dbReference type="SUPFAM" id="SSF102114">
    <property type="entry name" value="Radical SAM enzymes"/>
    <property type="match status" value="1"/>
</dbReference>
<dbReference type="PIRSF" id="PIRSF000371">
    <property type="entry name" value="PFL_act_enz"/>
    <property type="match status" value="1"/>
</dbReference>
<dbReference type="GO" id="GO:0046872">
    <property type="term" value="F:metal ion binding"/>
    <property type="evidence" value="ECO:0007669"/>
    <property type="project" value="UniProtKB-KW"/>
</dbReference>
<evidence type="ECO:0000256" key="8">
    <source>
        <dbReference type="ARBA" id="ARBA00023014"/>
    </source>
</evidence>
<dbReference type="STRING" id="1499966.U14_04420"/>
<evidence type="ECO:0000256" key="7">
    <source>
        <dbReference type="ARBA" id="ARBA00023004"/>
    </source>
</evidence>
<keyword evidence="5" id="KW-0479">Metal-binding</keyword>
<organism evidence="10">
    <name type="scientific">Candidatus Moduliflexus flocculans</name>
    <dbReference type="NCBI Taxonomy" id="1499966"/>
    <lineage>
        <taxon>Bacteria</taxon>
        <taxon>Candidatus Moduliflexota</taxon>
        <taxon>Candidatus Moduliflexia</taxon>
        <taxon>Candidatus Moduliflexales</taxon>
        <taxon>Candidatus Moduliflexaceae</taxon>
    </lineage>
</organism>
<comment type="similarity">
    <text evidence="2">Belongs to the organic radical-activating enzymes family.</text>
</comment>
<evidence type="ECO:0000256" key="1">
    <source>
        <dbReference type="ARBA" id="ARBA00001966"/>
    </source>
</evidence>
<proteinExistence type="inferred from homology"/>